<dbReference type="Proteomes" id="UP000789901">
    <property type="component" value="Unassembled WGS sequence"/>
</dbReference>
<organism evidence="1 2">
    <name type="scientific">Gigaspora margarita</name>
    <dbReference type="NCBI Taxonomy" id="4874"/>
    <lineage>
        <taxon>Eukaryota</taxon>
        <taxon>Fungi</taxon>
        <taxon>Fungi incertae sedis</taxon>
        <taxon>Mucoromycota</taxon>
        <taxon>Glomeromycotina</taxon>
        <taxon>Glomeromycetes</taxon>
        <taxon>Diversisporales</taxon>
        <taxon>Gigasporaceae</taxon>
        <taxon>Gigaspora</taxon>
    </lineage>
</organism>
<evidence type="ECO:0000313" key="2">
    <source>
        <dbReference type="Proteomes" id="UP000789901"/>
    </source>
</evidence>
<accession>A0ABN7VXY0</accession>
<dbReference type="EMBL" id="CAJVQB010025277">
    <property type="protein sequence ID" value="CAG8805989.1"/>
    <property type="molecule type" value="Genomic_DNA"/>
</dbReference>
<feature type="non-terminal residue" evidence="1">
    <location>
        <position position="1"/>
    </location>
</feature>
<name>A0ABN7VXY0_GIGMA</name>
<protein>
    <submittedName>
        <fullName evidence="1">14550_t:CDS:1</fullName>
    </submittedName>
</protein>
<sequence>ALDASGPKIVEIFEENDREDREPNFLMLERMHCFYNDQEFDTSKYSF</sequence>
<gene>
    <name evidence="1" type="ORF">GMARGA_LOCUS24203</name>
</gene>
<reference evidence="1 2" key="1">
    <citation type="submission" date="2021-06" db="EMBL/GenBank/DDBJ databases">
        <authorList>
            <person name="Kallberg Y."/>
            <person name="Tangrot J."/>
            <person name="Rosling A."/>
        </authorList>
    </citation>
    <scope>NUCLEOTIDE SEQUENCE [LARGE SCALE GENOMIC DNA]</scope>
    <source>
        <strain evidence="1 2">120-4 pot B 10/14</strain>
    </source>
</reference>
<proteinExistence type="predicted"/>
<evidence type="ECO:0000313" key="1">
    <source>
        <dbReference type="EMBL" id="CAG8805989.1"/>
    </source>
</evidence>
<comment type="caution">
    <text evidence="1">The sequence shown here is derived from an EMBL/GenBank/DDBJ whole genome shotgun (WGS) entry which is preliminary data.</text>
</comment>
<keyword evidence="2" id="KW-1185">Reference proteome</keyword>